<keyword evidence="1" id="KW-0694">RNA-binding</keyword>
<sequence length="499" mass="52897">MMRALQQIMQRKEQKVVVKHTFIEVVEPKEDGQAPSGARRRNLSDSVLNGSIPEIENLRLRRSNKAPETSASSGAQRRSADEPHLEETESHGGEVAAPAPAAGSADGLEVDAHAAATGPVGEDPPVCSLRTLSSFDSMPGTGRQEPPVCSLRTLSSFDSTPGAGRQEDPSVCPWRTLNSFDSLPPAALASYASSSSSASVGAAAGSGHQPAGGRHMPFVPAPAPAPASQQPPPPPHRQQQQPTSNGSNAFARVVRAAAPLRARQPDSREGGQALAAPVAPGPLLPTLLGRFCAATVGAKVHETAGEVVMDFGAPSAAPATIEEEPGLPAGIDVAGKVRHPPSRSIPADGQEFRTTVMLRNLPNNYSRENLLAHLDEAGVATKYDFVYLPIDFRTGAALGYAFVNLVSTSAAQQLWKALDGFSDWALPSRKVCSVGWSDPHQGLEENIERYRNSPVMHPTVPDSHKPVVFSGGERVAYPPPTKSLRAPRIRRHAEERRGN</sequence>
<feature type="compositionally biased region" description="Polar residues" evidence="2">
    <location>
        <begin position="66"/>
        <end position="76"/>
    </location>
</feature>
<feature type="compositionally biased region" description="Basic and acidic residues" evidence="2">
    <location>
        <begin position="78"/>
        <end position="92"/>
    </location>
</feature>
<feature type="region of interest" description="Disordered" evidence="2">
    <location>
        <begin position="198"/>
        <end position="245"/>
    </location>
</feature>
<feature type="region of interest" description="Disordered" evidence="2">
    <location>
        <begin position="131"/>
        <end position="171"/>
    </location>
</feature>
<evidence type="ECO:0000256" key="1">
    <source>
        <dbReference type="PROSITE-ProRule" id="PRU00176"/>
    </source>
</evidence>
<proteinExistence type="predicted"/>
<evidence type="ECO:0000313" key="4">
    <source>
        <dbReference type="EMBL" id="CAE4573569.1"/>
    </source>
</evidence>
<dbReference type="InterPro" id="IPR007201">
    <property type="entry name" value="Mei2-like_Rrm_C"/>
</dbReference>
<dbReference type="Pfam" id="PF04059">
    <property type="entry name" value="RRM_2"/>
    <property type="match status" value="1"/>
</dbReference>
<dbReference type="EMBL" id="HBNR01019851">
    <property type="protein sequence ID" value="CAE4573569.1"/>
    <property type="molecule type" value="Transcribed_RNA"/>
</dbReference>
<feature type="region of interest" description="Disordered" evidence="2">
    <location>
        <begin position="28"/>
        <end position="106"/>
    </location>
</feature>
<feature type="region of interest" description="Disordered" evidence="2">
    <location>
        <begin position="454"/>
        <end position="499"/>
    </location>
</feature>
<dbReference type="PROSITE" id="PS50102">
    <property type="entry name" value="RRM"/>
    <property type="match status" value="1"/>
</dbReference>
<protein>
    <recommendedName>
        <fullName evidence="3">RRM domain-containing protein</fullName>
    </recommendedName>
</protein>
<dbReference type="AlphaFoldDB" id="A0A7S4Q7C5"/>
<dbReference type="InterPro" id="IPR035979">
    <property type="entry name" value="RBD_domain_sf"/>
</dbReference>
<organism evidence="4">
    <name type="scientific">Alexandrium monilatum</name>
    <dbReference type="NCBI Taxonomy" id="311494"/>
    <lineage>
        <taxon>Eukaryota</taxon>
        <taxon>Sar</taxon>
        <taxon>Alveolata</taxon>
        <taxon>Dinophyceae</taxon>
        <taxon>Gonyaulacales</taxon>
        <taxon>Pyrocystaceae</taxon>
        <taxon>Alexandrium</taxon>
    </lineage>
</organism>
<dbReference type="InterPro" id="IPR012677">
    <property type="entry name" value="Nucleotide-bd_a/b_plait_sf"/>
</dbReference>
<evidence type="ECO:0000259" key="3">
    <source>
        <dbReference type="PROSITE" id="PS50102"/>
    </source>
</evidence>
<reference evidence="4" key="1">
    <citation type="submission" date="2021-01" db="EMBL/GenBank/DDBJ databases">
        <authorList>
            <person name="Corre E."/>
            <person name="Pelletier E."/>
            <person name="Niang G."/>
            <person name="Scheremetjew M."/>
            <person name="Finn R."/>
            <person name="Kale V."/>
            <person name="Holt S."/>
            <person name="Cochrane G."/>
            <person name="Meng A."/>
            <person name="Brown T."/>
            <person name="Cohen L."/>
        </authorList>
    </citation>
    <scope>NUCLEOTIDE SEQUENCE</scope>
    <source>
        <strain evidence="4">CCMP3105</strain>
    </source>
</reference>
<name>A0A7S4Q7C5_9DINO</name>
<feature type="compositionally biased region" description="Pro residues" evidence="2">
    <location>
        <begin position="219"/>
        <end position="236"/>
    </location>
</feature>
<dbReference type="InterPro" id="IPR000504">
    <property type="entry name" value="RRM_dom"/>
</dbReference>
<gene>
    <name evidence="4" type="ORF">AMON00008_LOCUS13188</name>
</gene>
<dbReference type="GO" id="GO:0003723">
    <property type="term" value="F:RNA binding"/>
    <property type="evidence" value="ECO:0007669"/>
    <property type="project" value="UniProtKB-UniRule"/>
</dbReference>
<dbReference type="Gene3D" id="3.30.70.330">
    <property type="match status" value="1"/>
</dbReference>
<evidence type="ECO:0000256" key="2">
    <source>
        <dbReference type="SAM" id="MobiDB-lite"/>
    </source>
</evidence>
<feature type="compositionally biased region" description="Low complexity" evidence="2">
    <location>
        <begin position="198"/>
        <end position="207"/>
    </location>
</feature>
<dbReference type="SUPFAM" id="SSF54928">
    <property type="entry name" value="RNA-binding domain, RBD"/>
    <property type="match status" value="1"/>
</dbReference>
<accession>A0A7S4Q7C5</accession>
<feature type="domain" description="RRM" evidence="3">
    <location>
        <begin position="354"/>
        <end position="439"/>
    </location>
</feature>